<dbReference type="Pfam" id="PF01261">
    <property type="entry name" value="AP_endonuc_2"/>
    <property type="match status" value="1"/>
</dbReference>
<protein>
    <submittedName>
        <fullName evidence="6">Hydroxypyruvate isomerase</fullName>
    </submittedName>
</protein>
<dbReference type="InterPro" id="IPR013022">
    <property type="entry name" value="Xyl_isomerase-like_TIM-brl"/>
</dbReference>
<dbReference type="SUPFAM" id="SSF51658">
    <property type="entry name" value="Xylose isomerase-like"/>
    <property type="match status" value="1"/>
</dbReference>
<dbReference type="RefSeq" id="WP_098406432.1">
    <property type="nucleotide sequence ID" value="NZ_PDJE01000001.1"/>
</dbReference>
<evidence type="ECO:0000256" key="3">
    <source>
        <dbReference type="PIRNR" id="PIRNR006241"/>
    </source>
</evidence>
<evidence type="ECO:0000256" key="4">
    <source>
        <dbReference type="PIRSR" id="PIRSR006241-50"/>
    </source>
</evidence>
<dbReference type="PANTHER" id="PTHR43489">
    <property type="entry name" value="ISOMERASE"/>
    <property type="match status" value="1"/>
</dbReference>
<comment type="caution">
    <text evidence="6">The sequence shown here is derived from an EMBL/GenBank/DDBJ whole genome shotgun (WGS) entry which is preliminary data.</text>
</comment>
<keyword evidence="2" id="KW-0119">Carbohydrate metabolism</keyword>
<feature type="domain" description="Xylose isomerase-like TIM barrel" evidence="5">
    <location>
        <begin position="24"/>
        <end position="253"/>
    </location>
</feature>
<proteinExistence type="inferred from homology"/>
<keyword evidence="1 3" id="KW-0413">Isomerase</keyword>
<dbReference type="PIRSF" id="PIRSF006241">
    <property type="entry name" value="HyI"/>
    <property type="match status" value="1"/>
</dbReference>
<feature type="active site" description="Proton donor/acceptor" evidence="4">
    <location>
        <position position="139"/>
    </location>
</feature>
<evidence type="ECO:0000313" key="7">
    <source>
        <dbReference type="Proteomes" id="UP000221369"/>
    </source>
</evidence>
<sequence>MALTLAANIDLLFTEAGDVPARLHAAADSGFTAVELWTTSDRDTDAVHRAASERGVSVTAISAEPRINIAFPDANLNAYYDGIARTVERAIALECPRVLVSGATGYLRMKRSEQLKRVTEIFAEVIARTEDSGVTFMTENFNIRVDHPGALLDRTRDAVQIARDVGSSRFGVLYDLYHSMTEAEDPATELADGHDVICYLQIADVPGRGEPGSGNVQWPTLLDVIRASGYDGTIGLEFYPTTATETAIRYIQKLVST</sequence>
<feature type="active site" description="Proton donor/acceptor" evidence="4">
    <location>
        <position position="237"/>
    </location>
</feature>
<dbReference type="InterPro" id="IPR026040">
    <property type="entry name" value="HyI-like"/>
</dbReference>
<name>A0A2A9DVH0_9MICO</name>
<keyword evidence="6" id="KW-0670">Pyruvate</keyword>
<evidence type="ECO:0000256" key="1">
    <source>
        <dbReference type="ARBA" id="ARBA00023235"/>
    </source>
</evidence>
<dbReference type="Gene3D" id="3.20.20.150">
    <property type="entry name" value="Divalent-metal-dependent TIM barrel enzymes"/>
    <property type="match status" value="1"/>
</dbReference>
<dbReference type="EMBL" id="PDJE01000001">
    <property type="protein sequence ID" value="PFG29909.1"/>
    <property type="molecule type" value="Genomic_DNA"/>
</dbReference>
<dbReference type="InterPro" id="IPR036237">
    <property type="entry name" value="Xyl_isomerase-like_sf"/>
</dbReference>
<dbReference type="AlphaFoldDB" id="A0A2A9DVH0"/>
<gene>
    <name evidence="6" type="ORF">ATJ78_0828</name>
</gene>
<comment type="similarity">
    <text evidence="3">Belongs to the hyi family.</text>
</comment>
<evidence type="ECO:0000313" key="6">
    <source>
        <dbReference type="EMBL" id="PFG29909.1"/>
    </source>
</evidence>
<dbReference type="InterPro" id="IPR050417">
    <property type="entry name" value="Sugar_Epim/Isomerase"/>
</dbReference>
<dbReference type="GO" id="GO:0016853">
    <property type="term" value="F:isomerase activity"/>
    <property type="evidence" value="ECO:0007669"/>
    <property type="project" value="UniProtKB-KW"/>
</dbReference>
<dbReference type="Proteomes" id="UP000221369">
    <property type="component" value="Unassembled WGS sequence"/>
</dbReference>
<keyword evidence="7" id="KW-1185">Reference proteome</keyword>
<accession>A0A2A9DVH0</accession>
<organism evidence="6 7">
    <name type="scientific">Paramicrobacterium agarici</name>
    <dbReference type="NCBI Taxonomy" id="630514"/>
    <lineage>
        <taxon>Bacteria</taxon>
        <taxon>Bacillati</taxon>
        <taxon>Actinomycetota</taxon>
        <taxon>Actinomycetes</taxon>
        <taxon>Micrococcales</taxon>
        <taxon>Microbacteriaceae</taxon>
        <taxon>Paramicrobacterium</taxon>
    </lineage>
</organism>
<evidence type="ECO:0000259" key="5">
    <source>
        <dbReference type="Pfam" id="PF01261"/>
    </source>
</evidence>
<reference evidence="6 7" key="1">
    <citation type="submission" date="2017-10" db="EMBL/GenBank/DDBJ databases">
        <title>Sequencing the genomes of 1000 actinobacteria strains.</title>
        <authorList>
            <person name="Klenk H.-P."/>
        </authorList>
    </citation>
    <scope>NUCLEOTIDE SEQUENCE [LARGE SCALE GENOMIC DNA]</scope>
    <source>
        <strain evidence="6 7">DSM 21798</strain>
    </source>
</reference>
<evidence type="ECO:0000256" key="2">
    <source>
        <dbReference type="ARBA" id="ARBA00023277"/>
    </source>
</evidence>